<dbReference type="Proteomes" id="UP000008311">
    <property type="component" value="Unassembled WGS sequence"/>
</dbReference>
<feature type="compositionally biased region" description="Basic residues" evidence="1">
    <location>
        <begin position="66"/>
        <end position="81"/>
    </location>
</feature>
<feature type="compositionally biased region" description="Basic residues" evidence="1">
    <location>
        <begin position="90"/>
        <end position="102"/>
    </location>
</feature>
<name>B9TIF7_RICCO</name>
<protein>
    <submittedName>
        <fullName evidence="2">Uncharacterized protein</fullName>
    </submittedName>
</protein>
<dbReference type="EMBL" id="EQ982513">
    <property type="protein sequence ID" value="EEF24357.1"/>
    <property type="molecule type" value="Genomic_DNA"/>
</dbReference>
<evidence type="ECO:0000313" key="3">
    <source>
        <dbReference type="Proteomes" id="UP000008311"/>
    </source>
</evidence>
<feature type="compositionally biased region" description="Low complexity" evidence="1">
    <location>
        <begin position="56"/>
        <end position="65"/>
    </location>
</feature>
<gene>
    <name evidence="2" type="ORF">RCOM_1945280</name>
</gene>
<keyword evidence="3" id="KW-1185">Reference proteome</keyword>
<organism evidence="2 3">
    <name type="scientific">Ricinus communis</name>
    <name type="common">Castor bean</name>
    <dbReference type="NCBI Taxonomy" id="3988"/>
    <lineage>
        <taxon>Eukaryota</taxon>
        <taxon>Viridiplantae</taxon>
        <taxon>Streptophyta</taxon>
        <taxon>Embryophyta</taxon>
        <taxon>Tracheophyta</taxon>
        <taxon>Spermatophyta</taxon>
        <taxon>Magnoliopsida</taxon>
        <taxon>eudicotyledons</taxon>
        <taxon>Gunneridae</taxon>
        <taxon>Pentapetalae</taxon>
        <taxon>rosids</taxon>
        <taxon>fabids</taxon>
        <taxon>Malpighiales</taxon>
        <taxon>Euphorbiaceae</taxon>
        <taxon>Acalyphoideae</taxon>
        <taxon>Acalypheae</taxon>
        <taxon>Ricinus</taxon>
    </lineage>
</organism>
<dbReference type="InParanoid" id="B9TIF7"/>
<dbReference type="AlphaFoldDB" id="B9TIF7"/>
<feature type="compositionally biased region" description="Gly residues" evidence="1">
    <location>
        <begin position="1"/>
        <end position="10"/>
    </location>
</feature>
<feature type="region of interest" description="Disordered" evidence="1">
    <location>
        <begin position="1"/>
        <end position="132"/>
    </location>
</feature>
<evidence type="ECO:0000313" key="2">
    <source>
        <dbReference type="EMBL" id="EEF24357.1"/>
    </source>
</evidence>
<feature type="non-terminal residue" evidence="2">
    <location>
        <position position="344"/>
    </location>
</feature>
<accession>B9TIF7</accession>
<proteinExistence type="predicted"/>
<feature type="compositionally biased region" description="Gly residues" evidence="1">
    <location>
        <begin position="26"/>
        <end position="36"/>
    </location>
</feature>
<evidence type="ECO:0000256" key="1">
    <source>
        <dbReference type="SAM" id="MobiDB-lite"/>
    </source>
</evidence>
<feature type="compositionally biased region" description="Basic and acidic residues" evidence="1">
    <location>
        <begin position="44"/>
        <end position="55"/>
    </location>
</feature>
<sequence>MGHAAGGGPAGHAARGRFMADRRQHAGGGHEAGAGTGRAARGRALRDGGGLHDVHAAQGAQAHGQRGIRGHALRSARRGPLPHRPAAREAHRRARRIVRHAGRYGERLGHRQDPLQRRDPVRRRPRRDQPPLRIELQQLSPLVPFVRAMPLPVRDEQVAVVQLLEARVEERRHVGGQVGRRAEALLHVAGSVEQHHHGAVAGGHQRRAVGVPFGLPCVLELGHGEAAPFHQVLRRFEDVVVGAQQVRALRRRAHQADVVAVAARGADDVPFAVQGQHVDAARAVQVPARDERMAVRAAVHGRDVGPARAGAKHAARFDVQLEEAAVEADQHATCVEPLQVARER</sequence>
<feature type="compositionally biased region" description="Basic and acidic residues" evidence="1">
    <location>
        <begin position="103"/>
        <end position="119"/>
    </location>
</feature>
<reference evidence="3" key="1">
    <citation type="journal article" date="2010" name="Nat. Biotechnol.">
        <title>Draft genome sequence of the oilseed species Ricinus communis.</title>
        <authorList>
            <person name="Chan A.P."/>
            <person name="Crabtree J."/>
            <person name="Zhao Q."/>
            <person name="Lorenzi H."/>
            <person name="Orvis J."/>
            <person name="Puiu D."/>
            <person name="Melake-Berhan A."/>
            <person name="Jones K.M."/>
            <person name="Redman J."/>
            <person name="Chen G."/>
            <person name="Cahoon E.B."/>
            <person name="Gedil M."/>
            <person name="Stanke M."/>
            <person name="Haas B.J."/>
            <person name="Wortman J.R."/>
            <person name="Fraser-Liggett C.M."/>
            <person name="Ravel J."/>
            <person name="Rabinowicz P.D."/>
        </authorList>
    </citation>
    <scope>NUCLEOTIDE SEQUENCE [LARGE SCALE GENOMIC DNA]</scope>
    <source>
        <strain evidence="3">cv. Hale</strain>
    </source>
</reference>